<gene>
    <name evidence="2" type="ORF">SAV31267_046580</name>
</gene>
<sequence length="100" mass="9997">MFGDAPAGVGGADHHLEGITAAPVREAEGEQRLAAGRAQGAEVVQTQPGATAQHPGEREIAGPSVRGPGAPAVRATPAEYQVGRAVAHLADEGDEQGGVE</sequence>
<comment type="caution">
    <text evidence="2">The sequence shown here is derived from an EMBL/GenBank/DDBJ whole genome shotgun (WGS) entry which is preliminary data.</text>
</comment>
<protein>
    <submittedName>
        <fullName evidence="2">Uncharacterized protein</fullName>
    </submittedName>
</protein>
<dbReference type="Proteomes" id="UP000299211">
    <property type="component" value="Unassembled WGS sequence"/>
</dbReference>
<dbReference type="EMBL" id="BJHY01000001">
    <property type="protein sequence ID" value="GDY75173.1"/>
    <property type="molecule type" value="Genomic_DNA"/>
</dbReference>
<name>A0A4D4MSQ9_STRAX</name>
<proteinExistence type="predicted"/>
<evidence type="ECO:0000313" key="2">
    <source>
        <dbReference type="EMBL" id="GDY75173.1"/>
    </source>
</evidence>
<organism evidence="2 3">
    <name type="scientific">Streptomyces avermitilis</name>
    <dbReference type="NCBI Taxonomy" id="33903"/>
    <lineage>
        <taxon>Bacteria</taxon>
        <taxon>Bacillati</taxon>
        <taxon>Actinomycetota</taxon>
        <taxon>Actinomycetes</taxon>
        <taxon>Kitasatosporales</taxon>
        <taxon>Streptomycetaceae</taxon>
        <taxon>Streptomyces</taxon>
    </lineage>
</organism>
<accession>A0A4D4MSQ9</accession>
<feature type="region of interest" description="Disordered" evidence="1">
    <location>
        <begin position="1"/>
        <end position="72"/>
    </location>
</feature>
<reference evidence="2 3" key="1">
    <citation type="submission" date="2019-04" db="EMBL/GenBank/DDBJ databases">
        <title>Draft genome sequences of Streptomyces avermitilis ATCC 31267.</title>
        <authorList>
            <person name="Komaki H."/>
            <person name="Tamura T."/>
            <person name="Hosoyama A."/>
        </authorList>
    </citation>
    <scope>NUCLEOTIDE SEQUENCE [LARGE SCALE GENOMIC DNA]</scope>
    <source>
        <strain evidence="2 3">ATCC 31267</strain>
    </source>
</reference>
<dbReference type="AlphaFoldDB" id="A0A4D4MSQ9"/>
<evidence type="ECO:0000256" key="1">
    <source>
        <dbReference type="SAM" id="MobiDB-lite"/>
    </source>
</evidence>
<evidence type="ECO:0000313" key="3">
    <source>
        <dbReference type="Proteomes" id="UP000299211"/>
    </source>
</evidence>